<dbReference type="PANTHER" id="PTHR30050">
    <property type="entry name" value="CHROMOSOMAL REPLICATION INITIATOR PROTEIN DNAA"/>
    <property type="match status" value="1"/>
</dbReference>
<dbReference type="PANTHER" id="PTHR30050:SF5">
    <property type="entry name" value="DNAA REGULATORY INACTIVATOR HDA"/>
    <property type="match status" value="1"/>
</dbReference>
<evidence type="ECO:0000259" key="1">
    <source>
        <dbReference type="Pfam" id="PF00308"/>
    </source>
</evidence>
<dbReference type="GO" id="GO:0006270">
    <property type="term" value="P:DNA replication initiation"/>
    <property type="evidence" value="ECO:0007669"/>
    <property type="project" value="TreeGrafter"/>
</dbReference>
<organism evidence="3 4">
    <name type="scientific">Pseudofulvimonas gallinarii</name>
    <dbReference type="NCBI Taxonomy" id="634155"/>
    <lineage>
        <taxon>Bacteria</taxon>
        <taxon>Pseudomonadati</taxon>
        <taxon>Pseudomonadota</taxon>
        <taxon>Gammaproteobacteria</taxon>
        <taxon>Lysobacterales</taxon>
        <taxon>Rhodanobacteraceae</taxon>
        <taxon>Pseudofulvimonas</taxon>
    </lineage>
</organism>
<comment type="caution">
    <text evidence="3">The sequence shown here is derived from an EMBL/GenBank/DDBJ whole genome shotgun (WGS) entry which is preliminary data.</text>
</comment>
<dbReference type="InterPro" id="IPR017788">
    <property type="entry name" value="Hda"/>
</dbReference>
<dbReference type="NCBIfam" id="TIGR03420">
    <property type="entry name" value="DnaA_homol_Hda"/>
    <property type="match status" value="1"/>
</dbReference>
<reference evidence="3 4" key="1">
    <citation type="submission" date="2019-03" db="EMBL/GenBank/DDBJ databases">
        <title>Genomic Encyclopedia of Type Strains, Phase IV (KMG-IV): sequencing the most valuable type-strain genomes for metagenomic binning, comparative biology and taxonomic classification.</title>
        <authorList>
            <person name="Goeker M."/>
        </authorList>
    </citation>
    <scope>NUCLEOTIDE SEQUENCE [LARGE SCALE GENOMIC DNA]</scope>
    <source>
        <strain evidence="3 4">DSM 21944</strain>
    </source>
</reference>
<protein>
    <submittedName>
        <fullName evidence="3">Regulatory inactivation of DnaA Hda protein</fullName>
    </submittedName>
</protein>
<dbReference type="SUPFAM" id="SSF52540">
    <property type="entry name" value="P-loop containing nucleoside triphosphate hydrolases"/>
    <property type="match status" value="1"/>
</dbReference>
<evidence type="ECO:0000259" key="2">
    <source>
        <dbReference type="Pfam" id="PF22688"/>
    </source>
</evidence>
<dbReference type="Pfam" id="PF00308">
    <property type="entry name" value="Bac_DnaA"/>
    <property type="match status" value="1"/>
</dbReference>
<evidence type="ECO:0000313" key="3">
    <source>
        <dbReference type="EMBL" id="TCT00015.1"/>
    </source>
</evidence>
<evidence type="ECO:0000313" key="4">
    <source>
        <dbReference type="Proteomes" id="UP000294599"/>
    </source>
</evidence>
<dbReference type="RefSeq" id="WP_123523077.1">
    <property type="nucleotide sequence ID" value="NZ_JBHLWF010000088.1"/>
</dbReference>
<dbReference type="InterPro" id="IPR055199">
    <property type="entry name" value="Hda_lid"/>
</dbReference>
<proteinExistence type="predicted"/>
<gene>
    <name evidence="3" type="ORF">EDC25_1042</name>
</gene>
<dbReference type="GO" id="GO:0032297">
    <property type="term" value="P:negative regulation of DNA-templated DNA replication initiation"/>
    <property type="evidence" value="ECO:0007669"/>
    <property type="project" value="InterPro"/>
</dbReference>
<dbReference type="OrthoDB" id="9784878at2"/>
<dbReference type="Pfam" id="PF22688">
    <property type="entry name" value="Hda_lid"/>
    <property type="match status" value="1"/>
</dbReference>
<dbReference type="EMBL" id="SMAF01000004">
    <property type="protein sequence ID" value="TCT00015.1"/>
    <property type="molecule type" value="Genomic_DNA"/>
</dbReference>
<keyword evidence="4" id="KW-1185">Reference proteome</keyword>
<dbReference type="AlphaFoldDB" id="A0A4S3KY02"/>
<name>A0A4S3KY02_9GAMM</name>
<accession>A0A4S3KY02</accession>
<dbReference type="InterPro" id="IPR027417">
    <property type="entry name" value="P-loop_NTPase"/>
</dbReference>
<feature type="domain" description="Hda lid" evidence="2">
    <location>
        <begin position="170"/>
        <end position="233"/>
    </location>
</feature>
<dbReference type="Proteomes" id="UP000294599">
    <property type="component" value="Unassembled WGS sequence"/>
</dbReference>
<sequence length="244" mass="26793">MSPQLPLNWPTPAHARFDEFDSEGNEGVVAALQSLLESLSRQAFDGAPLLVVGPDGAGKTHLAIATASAARAAGVGTAYIALSRWSDFDVDALVALSSQDLVVIDEIEHCAGRRDAEVAVFDLFNRCRDEGRALLLLSDQSPAQLPLQLPDLRSRLNAATLHALNPLPEDARRRLVQRRARARGFDLDDTVLDFLFRRHRRDLPALLDLVDRIDRESLARQRRVTVPLVRAVLEEGPGLKSSQS</sequence>
<dbReference type="Gene3D" id="1.10.8.60">
    <property type="match status" value="1"/>
</dbReference>
<feature type="domain" description="Chromosomal replication initiator protein DnaA ATPAse" evidence="1">
    <location>
        <begin position="23"/>
        <end position="158"/>
    </location>
</feature>
<dbReference type="InterPro" id="IPR013317">
    <property type="entry name" value="DnaA_dom"/>
</dbReference>
<dbReference type="Gene3D" id="3.40.50.300">
    <property type="entry name" value="P-loop containing nucleotide triphosphate hydrolases"/>
    <property type="match status" value="1"/>
</dbReference>